<feature type="compositionally biased region" description="Basic and acidic residues" evidence="1">
    <location>
        <begin position="65"/>
        <end position="80"/>
    </location>
</feature>
<dbReference type="EMBL" id="BMAV01027160">
    <property type="protein sequence ID" value="GFS56846.1"/>
    <property type="molecule type" value="Genomic_DNA"/>
</dbReference>
<accession>A0A8X6IR87</accession>
<gene>
    <name evidence="2" type="ORF">TNIN_500651</name>
</gene>
<evidence type="ECO:0000313" key="2">
    <source>
        <dbReference type="EMBL" id="GFS56846.1"/>
    </source>
</evidence>
<evidence type="ECO:0000313" key="3">
    <source>
        <dbReference type="Proteomes" id="UP000886998"/>
    </source>
</evidence>
<name>A0A8X6IR87_9ARAC</name>
<comment type="caution">
    <text evidence="2">The sequence shown here is derived from an EMBL/GenBank/DDBJ whole genome shotgun (WGS) entry which is preliminary data.</text>
</comment>
<reference evidence="2" key="1">
    <citation type="submission" date="2020-08" db="EMBL/GenBank/DDBJ databases">
        <title>Multicomponent nature underlies the extraordinary mechanical properties of spider dragline silk.</title>
        <authorList>
            <person name="Kono N."/>
            <person name="Nakamura H."/>
            <person name="Mori M."/>
            <person name="Yoshida Y."/>
            <person name="Ohtoshi R."/>
            <person name="Malay A.D."/>
            <person name="Moran D.A.P."/>
            <person name="Tomita M."/>
            <person name="Numata K."/>
            <person name="Arakawa K."/>
        </authorList>
    </citation>
    <scope>NUCLEOTIDE SEQUENCE</scope>
</reference>
<organism evidence="2 3">
    <name type="scientific">Trichonephila inaurata madagascariensis</name>
    <dbReference type="NCBI Taxonomy" id="2747483"/>
    <lineage>
        <taxon>Eukaryota</taxon>
        <taxon>Metazoa</taxon>
        <taxon>Ecdysozoa</taxon>
        <taxon>Arthropoda</taxon>
        <taxon>Chelicerata</taxon>
        <taxon>Arachnida</taxon>
        <taxon>Araneae</taxon>
        <taxon>Araneomorphae</taxon>
        <taxon>Entelegynae</taxon>
        <taxon>Araneoidea</taxon>
        <taxon>Nephilidae</taxon>
        <taxon>Trichonephila</taxon>
        <taxon>Trichonephila inaurata</taxon>
    </lineage>
</organism>
<keyword evidence="3" id="KW-1185">Reference proteome</keyword>
<sequence length="136" mass="15416">MANSHRCEKYPKTKKGAASQNRNNEKNQNTFEPSTAAVQKNISFANVVKGNQQMAPPLDQSESANSKHEATPLPPREKRPTKAANDSEPFGFMDAILELKKFFQDYPSFIELGKQLRNAQGNERVDVFYRHIMSMN</sequence>
<evidence type="ECO:0000256" key="1">
    <source>
        <dbReference type="SAM" id="MobiDB-lite"/>
    </source>
</evidence>
<proteinExistence type="predicted"/>
<feature type="compositionally biased region" description="Basic and acidic residues" evidence="1">
    <location>
        <begin position="1"/>
        <end position="11"/>
    </location>
</feature>
<dbReference type="AlphaFoldDB" id="A0A8X6IR87"/>
<protein>
    <submittedName>
        <fullName evidence="2">Uncharacterized protein</fullName>
    </submittedName>
</protein>
<dbReference type="Proteomes" id="UP000886998">
    <property type="component" value="Unassembled WGS sequence"/>
</dbReference>
<feature type="region of interest" description="Disordered" evidence="1">
    <location>
        <begin position="1"/>
        <end position="88"/>
    </location>
</feature>
<feature type="compositionally biased region" description="Polar residues" evidence="1">
    <location>
        <begin position="18"/>
        <end position="64"/>
    </location>
</feature>